<evidence type="ECO:0000313" key="2">
    <source>
        <dbReference type="Proteomes" id="UP001497535"/>
    </source>
</evidence>
<organism evidence="1 2">
    <name type="scientific">Meloidogyne enterolobii</name>
    <name type="common">Root-knot nematode worm</name>
    <name type="synonym">Meloidogyne mayaguensis</name>
    <dbReference type="NCBI Taxonomy" id="390850"/>
    <lineage>
        <taxon>Eukaryota</taxon>
        <taxon>Metazoa</taxon>
        <taxon>Ecdysozoa</taxon>
        <taxon>Nematoda</taxon>
        <taxon>Chromadorea</taxon>
        <taxon>Rhabditida</taxon>
        <taxon>Tylenchina</taxon>
        <taxon>Tylenchomorpha</taxon>
        <taxon>Tylenchoidea</taxon>
        <taxon>Meloidogynidae</taxon>
        <taxon>Meloidogyninae</taxon>
        <taxon>Meloidogyne</taxon>
    </lineage>
</organism>
<comment type="caution">
    <text evidence="1">The sequence shown here is derived from an EMBL/GenBank/DDBJ whole genome shotgun (WGS) entry which is preliminary data.</text>
</comment>
<sequence>MLTNNRFHCPTSLNINRETTNSSSLIVGRQEEQQTEVEANNVQNDAAMQVAAQQFMLNGYAAARTPFAIQELLGLVATNCDPLTANQIQNSSSTTTSSCFLPFPSTTPSTLYCQSSAFIDQQQALFQGLELMPGMQEFNGAVDYAAGCLLLGGGGGGNVGGEENYGNGNPFLRSFYPPLQQQQSIYNNEDIARFGSNELSTVTASTTQNILFGTRTQQKYTKSSNDVKKHVNKLTTNNLQETQGICVKKKRKRRHRTIFSQEQICKYLKT</sequence>
<accession>A0ACB1A4T8</accession>
<name>A0ACB1A4T8_MELEN</name>
<evidence type="ECO:0000313" key="1">
    <source>
        <dbReference type="EMBL" id="CAK5085687.1"/>
    </source>
</evidence>
<dbReference type="Proteomes" id="UP001497535">
    <property type="component" value="Unassembled WGS sequence"/>
</dbReference>
<proteinExistence type="predicted"/>
<gene>
    <name evidence="1" type="ORF">MENTE1834_LOCUS33149</name>
</gene>
<protein>
    <submittedName>
        <fullName evidence="1">Uncharacterized protein</fullName>
    </submittedName>
</protein>
<keyword evidence="2" id="KW-1185">Reference proteome</keyword>
<reference evidence="1" key="1">
    <citation type="submission" date="2023-11" db="EMBL/GenBank/DDBJ databases">
        <authorList>
            <person name="Poullet M."/>
        </authorList>
    </citation>
    <scope>NUCLEOTIDE SEQUENCE</scope>
    <source>
        <strain evidence="1">E1834</strain>
    </source>
</reference>
<dbReference type="EMBL" id="CAVMJV010000058">
    <property type="protein sequence ID" value="CAK5085687.1"/>
    <property type="molecule type" value="Genomic_DNA"/>
</dbReference>